<feature type="compositionally biased region" description="Polar residues" evidence="1">
    <location>
        <begin position="9"/>
        <end position="26"/>
    </location>
</feature>
<organism evidence="2 3">
    <name type="scientific">Ignelater luminosus</name>
    <name type="common">Cucubano</name>
    <name type="synonym">Pyrophorus luminosus</name>
    <dbReference type="NCBI Taxonomy" id="2038154"/>
    <lineage>
        <taxon>Eukaryota</taxon>
        <taxon>Metazoa</taxon>
        <taxon>Ecdysozoa</taxon>
        <taxon>Arthropoda</taxon>
        <taxon>Hexapoda</taxon>
        <taxon>Insecta</taxon>
        <taxon>Pterygota</taxon>
        <taxon>Neoptera</taxon>
        <taxon>Endopterygota</taxon>
        <taxon>Coleoptera</taxon>
        <taxon>Polyphaga</taxon>
        <taxon>Elateriformia</taxon>
        <taxon>Elateroidea</taxon>
        <taxon>Elateridae</taxon>
        <taxon>Agrypninae</taxon>
        <taxon>Pyrophorini</taxon>
        <taxon>Ignelater</taxon>
    </lineage>
</organism>
<evidence type="ECO:0000313" key="3">
    <source>
        <dbReference type="Proteomes" id="UP000801492"/>
    </source>
</evidence>
<name>A0A8K0DAK9_IGNLU</name>
<accession>A0A8K0DAK9</accession>
<evidence type="ECO:0000313" key="2">
    <source>
        <dbReference type="EMBL" id="KAF2900476.1"/>
    </source>
</evidence>
<feature type="region of interest" description="Disordered" evidence="1">
    <location>
        <begin position="1"/>
        <end position="51"/>
    </location>
</feature>
<evidence type="ECO:0000256" key="1">
    <source>
        <dbReference type="SAM" id="MobiDB-lite"/>
    </source>
</evidence>
<feature type="region of interest" description="Disordered" evidence="1">
    <location>
        <begin position="76"/>
        <end position="122"/>
    </location>
</feature>
<gene>
    <name evidence="2" type="ORF">ILUMI_05711</name>
</gene>
<comment type="caution">
    <text evidence="2">The sequence shown here is derived from an EMBL/GenBank/DDBJ whole genome shotgun (WGS) entry which is preliminary data.</text>
</comment>
<sequence>MFKKRKKTIGQNKLSEQDTGFATTTPLHLHKTQEMSQSQTEDPLSNNNTNRINADLSINYDHTNINGDVHFTVQPTNIGQKRQKVKSKQKISNLLNNKRRTSENNVASNNRQELSAPKEHVL</sequence>
<reference evidence="2" key="1">
    <citation type="submission" date="2019-08" db="EMBL/GenBank/DDBJ databases">
        <title>The genome of the North American firefly Photinus pyralis.</title>
        <authorList>
            <consortium name="Photinus pyralis genome working group"/>
            <person name="Fallon T.R."/>
            <person name="Sander Lower S.E."/>
            <person name="Weng J.-K."/>
        </authorList>
    </citation>
    <scope>NUCLEOTIDE SEQUENCE</scope>
    <source>
        <strain evidence="2">TRF0915ILg1</strain>
        <tissue evidence="2">Whole body</tissue>
    </source>
</reference>
<dbReference type="AlphaFoldDB" id="A0A8K0DAK9"/>
<keyword evidence="3" id="KW-1185">Reference proteome</keyword>
<feature type="compositionally biased region" description="Polar residues" evidence="1">
    <location>
        <begin position="103"/>
        <end position="113"/>
    </location>
</feature>
<dbReference type="Proteomes" id="UP000801492">
    <property type="component" value="Unassembled WGS sequence"/>
</dbReference>
<proteinExistence type="predicted"/>
<dbReference type="EMBL" id="VTPC01002177">
    <property type="protein sequence ID" value="KAF2900476.1"/>
    <property type="molecule type" value="Genomic_DNA"/>
</dbReference>
<protein>
    <submittedName>
        <fullName evidence="2">Uncharacterized protein</fullName>
    </submittedName>
</protein>
<feature type="compositionally biased region" description="Polar residues" evidence="1">
    <location>
        <begin position="34"/>
        <end position="51"/>
    </location>
</feature>